<dbReference type="InterPro" id="IPR019613">
    <property type="entry name" value="DUF4198"/>
</dbReference>
<evidence type="ECO:0000313" key="3">
    <source>
        <dbReference type="Proteomes" id="UP000603434"/>
    </source>
</evidence>
<protein>
    <submittedName>
        <fullName evidence="2">DUF4198 domain-containing protein</fullName>
    </submittedName>
</protein>
<dbReference type="Pfam" id="PF10670">
    <property type="entry name" value="DUF4198"/>
    <property type="match status" value="1"/>
</dbReference>
<dbReference type="PROSITE" id="PS51257">
    <property type="entry name" value="PROKAR_LIPOPROTEIN"/>
    <property type="match status" value="1"/>
</dbReference>
<organism evidence="2 3">
    <name type="scientific">Candidatus Desulfatibia profunda</name>
    <dbReference type="NCBI Taxonomy" id="2841695"/>
    <lineage>
        <taxon>Bacteria</taxon>
        <taxon>Pseudomonadati</taxon>
        <taxon>Thermodesulfobacteriota</taxon>
        <taxon>Desulfobacteria</taxon>
        <taxon>Desulfobacterales</taxon>
        <taxon>Desulfobacterales incertae sedis</taxon>
        <taxon>Candidatus Desulfatibia</taxon>
    </lineage>
</organism>
<accession>A0A8J6TKP1</accession>
<evidence type="ECO:0000256" key="1">
    <source>
        <dbReference type="SAM" id="SignalP"/>
    </source>
</evidence>
<proteinExistence type="predicted"/>
<keyword evidence="1" id="KW-0732">Signal</keyword>
<gene>
    <name evidence="2" type="ORF">H8E23_03960</name>
</gene>
<comment type="caution">
    <text evidence="2">The sequence shown here is derived from an EMBL/GenBank/DDBJ whole genome shotgun (WGS) entry which is preliminary data.</text>
</comment>
<feature type="signal peptide" evidence="1">
    <location>
        <begin position="1"/>
        <end position="28"/>
    </location>
</feature>
<dbReference type="EMBL" id="JACNJH010000095">
    <property type="protein sequence ID" value="MBC8360534.1"/>
    <property type="molecule type" value="Genomic_DNA"/>
</dbReference>
<evidence type="ECO:0000313" key="2">
    <source>
        <dbReference type="EMBL" id="MBC8360534.1"/>
    </source>
</evidence>
<dbReference type="AlphaFoldDB" id="A0A8J6TKP1"/>
<dbReference type="Proteomes" id="UP000603434">
    <property type="component" value="Unassembled WGS sequence"/>
</dbReference>
<name>A0A8J6TKP1_9BACT</name>
<sequence>MRKFTERLGFLVISMTLILGAACYQAHAHDMWLEVRDFTPQVGEEISLTLGYGHYLPSREFMDKENLEEIYVLDQEGNKTGIKAYSDVEFKGEKPLYKKGTYVIVAKKKGGFSTKTTEGYKRGQTKKGLKNVINCTYSAKYSKAVVNVGEASGKTFSKVLGHDLEIVPLADPGALAQGDYLPIKVIFKGQPLSSSHVFATYMGFSTEKNTFAYATKTDKKGIAKIKMLQSGVWLITTSYTEHYPDPGECDQYKSSSSLTFEIR</sequence>
<feature type="chain" id="PRO_5035173032" evidence="1">
    <location>
        <begin position="29"/>
        <end position="263"/>
    </location>
</feature>
<reference evidence="2 3" key="1">
    <citation type="submission" date="2020-08" db="EMBL/GenBank/DDBJ databases">
        <title>Bridging the membrane lipid divide: bacteria of the FCB group superphylum have the potential to synthesize archaeal ether lipids.</title>
        <authorList>
            <person name="Villanueva L."/>
            <person name="Von Meijenfeldt F.A.B."/>
            <person name="Westbye A.B."/>
            <person name="Yadav S."/>
            <person name="Hopmans E.C."/>
            <person name="Dutilh B.E."/>
            <person name="Sinninghe Damste J.S."/>
        </authorList>
    </citation>
    <scope>NUCLEOTIDE SEQUENCE [LARGE SCALE GENOMIC DNA]</scope>
    <source>
        <strain evidence="2">NIOZ-UU30</strain>
    </source>
</reference>